<evidence type="ECO:0000256" key="4">
    <source>
        <dbReference type="ARBA" id="ARBA00022679"/>
    </source>
</evidence>
<evidence type="ECO:0000313" key="12">
    <source>
        <dbReference type="Proteomes" id="UP000502035"/>
    </source>
</evidence>
<keyword evidence="7" id="KW-0067">ATP-binding</keyword>
<keyword evidence="9" id="KW-1133">Transmembrane helix</keyword>
<dbReference type="EMBL" id="CP049866">
    <property type="protein sequence ID" value="QIK74587.1"/>
    <property type="molecule type" value="Genomic_DNA"/>
</dbReference>
<sequence length="396" mass="42489">MANGWRGVAGRPDALLAAVFVLGSLAQVVWLQPVRPLSSPSNDWFGPVLAVVSMLPLAWRRSRPAVAAILGSSLWWVPTDAFLLLGYVAAIILFYSLGRWCRSLRRGLLACGWALTSGTLGILAIEQEIGLADLLLGGDARRIGEELPGAPTLLGVLGFWLLLLGSFTVGRWLAHQDRASDRRVAEEREAAGREAASSERARIVRELHDVVGHEVTLMSIHSEAAAQALELAPDRAAEPIAAVRETAQRAGRELRAILDLLGGGELAVVPDGRGLEELVERAQRLGIANRLEVTGTPWEDAPRHWLAVNRIVQECLTNAGKHAPGERVDVRVDWSPEGVVIRVDNAASAQDDTGPGRGVLGMAERARLLGGTLTAERVEGRFEVVAQLPAGGGRAR</sequence>
<protein>
    <recommendedName>
        <fullName evidence="2">histidine kinase</fullName>
        <ecNumber evidence="2">2.7.13.3</ecNumber>
    </recommendedName>
</protein>
<dbReference type="KEGG" id="npi:G7071_03215"/>
<evidence type="ECO:0000256" key="8">
    <source>
        <dbReference type="ARBA" id="ARBA00023012"/>
    </source>
</evidence>
<keyword evidence="4" id="KW-0808">Transferase</keyword>
<keyword evidence="6" id="KW-0418">Kinase</keyword>
<dbReference type="GO" id="GO:0016020">
    <property type="term" value="C:membrane"/>
    <property type="evidence" value="ECO:0007669"/>
    <property type="project" value="InterPro"/>
</dbReference>
<evidence type="ECO:0000256" key="7">
    <source>
        <dbReference type="ARBA" id="ARBA00022840"/>
    </source>
</evidence>
<keyword evidence="8" id="KW-0902">Two-component regulatory system</keyword>
<evidence type="ECO:0000313" key="11">
    <source>
        <dbReference type="EMBL" id="QIK74587.1"/>
    </source>
</evidence>
<keyword evidence="9" id="KW-0472">Membrane</keyword>
<feature type="transmembrane region" description="Helical" evidence="9">
    <location>
        <begin position="14"/>
        <end position="32"/>
    </location>
</feature>
<dbReference type="InterPro" id="IPR050482">
    <property type="entry name" value="Sensor_HK_TwoCompSys"/>
</dbReference>
<dbReference type="GO" id="GO:0000155">
    <property type="term" value="F:phosphorelay sensor kinase activity"/>
    <property type="evidence" value="ECO:0007669"/>
    <property type="project" value="InterPro"/>
</dbReference>
<evidence type="ECO:0000256" key="1">
    <source>
        <dbReference type="ARBA" id="ARBA00000085"/>
    </source>
</evidence>
<feature type="transmembrane region" description="Helical" evidence="9">
    <location>
        <begin position="74"/>
        <end position="95"/>
    </location>
</feature>
<dbReference type="GO" id="GO:0005524">
    <property type="term" value="F:ATP binding"/>
    <property type="evidence" value="ECO:0007669"/>
    <property type="project" value="UniProtKB-KW"/>
</dbReference>
<keyword evidence="9" id="KW-0812">Transmembrane</keyword>
<dbReference type="GO" id="GO:0046983">
    <property type="term" value="F:protein dimerization activity"/>
    <property type="evidence" value="ECO:0007669"/>
    <property type="project" value="InterPro"/>
</dbReference>
<evidence type="ECO:0000256" key="9">
    <source>
        <dbReference type="SAM" id="Phobius"/>
    </source>
</evidence>
<dbReference type="AlphaFoldDB" id="A0A6G7YDA1"/>
<feature type="domain" description="Signal transduction histidine kinase subgroup 3 dimerisation and phosphoacceptor" evidence="10">
    <location>
        <begin position="199"/>
        <end position="261"/>
    </location>
</feature>
<dbReference type="InterPro" id="IPR011712">
    <property type="entry name" value="Sig_transdc_His_kin_sub3_dim/P"/>
</dbReference>
<dbReference type="CDD" id="cd16917">
    <property type="entry name" value="HATPase_UhpB-NarQ-NarX-like"/>
    <property type="match status" value="1"/>
</dbReference>
<keyword evidence="5" id="KW-0547">Nucleotide-binding</keyword>
<comment type="catalytic activity">
    <reaction evidence="1">
        <text>ATP + protein L-histidine = ADP + protein N-phospho-L-histidine.</text>
        <dbReference type="EC" id="2.7.13.3"/>
    </reaction>
</comment>
<evidence type="ECO:0000256" key="2">
    <source>
        <dbReference type="ARBA" id="ARBA00012438"/>
    </source>
</evidence>
<gene>
    <name evidence="11" type="ORF">G7071_03215</name>
</gene>
<dbReference type="RefSeq" id="WP_166314838.1">
    <property type="nucleotide sequence ID" value="NZ_CP049866.1"/>
</dbReference>
<accession>A0A6G7YDA1</accession>
<feature type="transmembrane region" description="Helical" evidence="9">
    <location>
        <begin position="153"/>
        <end position="174"/>
    </location>
</feature>
<dbReference type="SUPFAM" id="SSF55874">
    <property type="entry name" value="ATPase domain of HSP90 chaperone/DNA topoisomerase II/histidine kinase"/>
    <property type="match status" value="1"/>
</dbReference>
<dbReference type="PANTHER" id="PTHR24421:SF10">
    <property type="entry name" value="NITRATE_NITRITE SENSOR PROTEIN NARQ"/>
    <property type="match status" value="1"/>
</dbReference>
<keyword evidence="12" id="KW-1185">Reference proteome</keyword>
<name>A0A6G7YDA1_9ACTN</name>
<reference evidence="11 12" key="1">
    <citation type="submission" date="2020-03" db="EMBL/GenBank/DDBJ databases">
        <title>Nocardioides sp. nov., isolated from fish.</title>
        <authorList>
            <person name="Hyun D.-W."/>
            <person name="Bae J.-W."/>
        </authorList>
    </citation>
    <scope>NUCLEOTIDE SEQUENCE [LARGE SCALE GENOMIC DNA]</scope>
    <source>
        <strain evidence="11 12">HDW12A</strain>
    </source>
</reference>
<dbReference type="Pfam" id="PF07730">
    <property type="entry name" value="HisKA_3"/>
    <property type="match status" value="1"/>
</dbReference>
<keyword evidence="3" id="KW-0597">Phosphoprotein</keyword>
<dbReference type="EC" id="2.7.13.3" evidence="2"/>
<feature type="transmembrane region" description="Helical" evidence="9">
    <location>
        <begin position="107"/>
        <end position="125"/>
    </location>
</feature>
<dbReference type="Gene3D" id="3.30.565.10">
    <property type="entry name" value="Histidine kinase-like ATPase, C-terminal domain"/>
    <property type="match status" value="1"/>
</dbReference>
<evidence type="ECO:0000259" key="10">
    <source>
        <dbReference type="Pfam" id="PF07730"/>
    </source>
</evidence>
<evidence type="ECO:0000256" key="6">
    <source>
        <dbReference type="ARBA" id="ARBA00022777"/>
    </source>
</evidence>
<evidence type="ECO:0000256" key="5">
    <source>
        <dbReference type="ARBA" id="ARBA00022741"/>
    </source>
</evidence>
<dbReference type="InterPro" id="IPR036890">
    <property type="entry name" value="HATPase_C_sf"/>
</dbReference>
<proteinExistence type="predicted"/>
<dbReference type="Gene3D" id="1.20.5.1930">
    <property type="match status" value="1"/>
</dbReference>
<evidence type="ECO:0000256" key="3">
    <source>
        <dbReference type="ARBA" id="ARBA00022553"/>
    </source>
</evidence>
<organism evidence="11 12">
    <name type="scientific">Nocardioides piscis</name>
    <dbReference type="NCBI Taxonomy" id="2714938"/>
    <lineage>
        <taxon>Bacteria</taxon>
        <taxon>Bacillati</taxon>
        <taxon>Actinomycetota</taxon>
        <taxon>Actinomycetes</taxon>
        <taxon>Propionibacteriales</taxon>
        <taxon>Nocardioidaceae</taxon>
        <taxon>Nocardioides</taxon>
    </lineage>
</organism>
<dbReference type="Proteomes" id="UP000502035">
    <property type="component" value="Chromosome"/>
</dbReference>
<dbReference type="PANTHER" id="PTHR24421">
    <property type="entry name" value="NITRATE/NITRITE SENSOR PROTEIN NARX-RELATED"/>
    <property type="match status" value="1"/>
</dbReference>